<gene>
    <name evidence="4" type="ORF">QYE76_022234</name>
</gene>
<feature type="compositionally biased region" description="Basic and acidic residues" evidence="1">
    <location>
        <begin position="359"/>
        <end position="376"/>
    </location>
</feature>
<feature type="region of interest" description="Disordered" evidence="1">
    <location>
        <begin position="355"/>
        <end position="376"/>
    </location>
</feature>
<keyword evidence="5" id="KW-1185">Reference proteome</keyword>
<feature type="domain" description="DUF4216" evidence="2">
    <location>
        <begin position="71"/>
        <end position="116"/>
    </location>
</feature>
<evidence type="ECO:0008006" key="6">
    <source>
        <dbReference type="Google" id="ProtNLM"/>
    </source>
</evidence>
<dbReference type="InterPro" id="IPR058352">
    <property type="entry name" value="DUF8039"/>
</dbReference>
<reference evidence="4" key="1">
    <citation type="submission" date="2023-07" db="EMBL/GenBank/DDBJ databases">
        <title>A chromosome-level genome assembly of Lolium multiflorum.</title>
        <authorList>
            <person name="Chen Y."/>
            <person name="Copetti D."/>
            <person name="Kolliker R."/>
            <person name="Studer B."/>
        </authorList>
    </citation>
    <scope>NUCLEOTIDE SEQUENCE</scope>
    <source>
        <strain evidence="4">02402/16</strain>
        <tissue evidence="4">Leaf</tissue>
    </source>
</reference>
<feature type="domain" description="DUF8039" evidence="3">
    <location>
        <begin position="258"/>
        <end position="350"/>
    </location>
</feature>
<evidence type="ECO:0000259" key="2">
    <source>
        <dbReference type="Pfam" id="PF13952"/>
    </source>
</evidence>
<evidence type="ECO:0000256" key="1">
    <source>
        <dbReference type="SAM" id="MobiDB-lite"/>
    </source>
</evidence>
<organism evidence="4 5">
    <name type="scientific">Lolium multiflorum</name>
    <name type="common">Italian ryegrass</name>
    <name type="synonym">Lolium perenne subsp. multiflorum</name>
    <dbReference type="NCBI Taxonomy" id="4521"/>
    <lineage>
        <taxon>Eukaryota</taxon>
        <taxon>Viridiplantae</taxon>
        <taxon>Streptophyta</taxon>
        <taxon>Embryophyta</taxon>
        <taxon>Tracheophyta</taxon>
        <taxon>Spermatophyta</taxon>
        <taxon>Magnoliopsida</taxon>
        <taxon>Liliopsida</taxon>
        <taxon>Poales</taxon>
        <taxon>Poaceae</taxon>
        <taxon>BOP clade</taxon>
        <taxon>Pooideae</taxon>
        <taxon>Poodae</taxon>
        <taxon>Poeae</taxon>
        <taxon>Poeae Chloroplast Group 2 (Poeae type)</taxon>
        <taxon>Loliodinae</taxon>
        <taxon>Loliinae</taxon>
        <taxon>Lolium</taxon>
    </lineage>
</organism>
<protein>
    <recommendedName>
        <fullName evidence="6">Transposon protein, putative, CACTA, En/Spm sub-class</fullName>
    </recommendedName>
</protein>
<evidence type="ECO:0000313" key="5">
    <source>
        <dbReference type="Proteomes" id="UP001231189"/>
    </source>
</evidence>
<dbReference type="Pfam" id="PF13952">
    <property type="entry name" value="DUF4216"/>
    <property type="match status" value="1"/>
</dbReference>
<comment type="caution">
    <text evidence="4">The sequence shown here is derived from an EMBL/GenBank/DDBJ whole genome shotgun (WGS) entry which is preliminary data.</text>
</comment>
<evidence type="ECO:0000313" key="4">
    <source>
        <dbReference type="EMBL" id="KAK1616717.1"/>
    </source>
</evidence>
<dbReference type="AlphaFoldDB" id="A0AAD8R972"/>
<evidence type="ECO:0000259" key="3">
    <source>
        <dbReference type="Pfam" id="PF26133"/>
    </source>
</evidence>
<proteinExistence type="predicted"/>
<name>A0AAD8R972_LOLMU</name>
<dbReference type="PANTHER" id="PTHR48258">
    <property type="entry name" value="DUF4218 DOMAIN-CONTAINING PROTEIN-RELATED"/>
    <property type="match status" value="1"/>
</dbReference>
<dbReference type="PANTHER" id="PTHR48258:SF9">
    <property type="entry name" value="OS01G0348150 PROTEIN"/>
    <property type="match status" value="1"/>
</dbReference>
<feature type="region of interest" description="Disordered" evidence="1">
    <location>
        <begin position="144"/>
        <end position="203"/>
    </location>
</feature>
<sequence>MNVTDDEQLYLLAKQPSLTISTFQGYEINGNTFYTFAQDKKSTNQNSGVRFDAEDGNGNKVTYYGYIEEIWELDYGPNFKVPLFRCKWFNLKYGVQVDPRYGMTTVDFKNLGHEEDGPPPSNFNEAGRRLWWRGRTLQSVMAYRGPRLRYPQSQPTRAHPPTFDYRDPDASDDDDGVAKPKKQHTTARTAHAPPPSPPAAPRAAVAVARAGRVAVVAASTPPLHPLPRRQPRMHKPMLPISAKKRCRFSHLDGCGGSYPVDYITEKTDCELHMLFRTASVKVAVGYVYPSEDGAMHHHMPIPPGCLRVGVDEVVPGFETVELDIPRGEDERTLADVKHGFALWPKKYIVLLQRPPTPTHEQHEQPSPHLPERDPSLARKRNKLSIDDRFIAIGEELAGFFLRDVIPPFAEFHYE</sequence>
<accession>A0AAD8R972</accession>
<dbReference type="EMBL" id="JAUUTY010000006">
    <property type="protein sequence ID" value="KAK1616717.1"/>
    <property type="molecule type" value="Genomic_DNA"/>
</dbReference>
<dbReference type="InterPro" id="IPR025312">
    <property type="entry name" value="DUF4216"/>
</dbReference>
<dbReference type="Pfam" id="PF26133">
    <property type="entry name" value="DUF8039"/>
    <property type="match status" value="1"/>
</dbReference>
<dbReference type="Proteomes" id="UP001231189">
    <property type="component" value="Unassembled WGS sequence"/>
</dbReference>